<dbReference type="SUPFAM" id="SSF47954">
    <property type="entry name" value="Cyclin-like"/>
    <property type="match status" value="1"/>
</dbReference>
<dbReference type="Pfam" id="PF00134">
    <property type="entry name" value="Cyclin_N"/>
    <property type="match status" value="1"/>
</dbReference>
<dbReference type="EMBL" id="JARBJD010000032">
    <property type="protein sequence ID" value="KAK2959095.1"/>
    <property type="molecule type" value="Genomic_DNA"/>
</dbReference>
<sequence>MFTNPPPLGVDLPISRSSVVQPSSFFAYYTSPRPVPFPSFETPQTVLINRIIDFFVNSFDVDPTDVIAEFPKLCTYFRFDEELLLATMVLLTRYLSQKQWNRYNLDWNKLSYLLVLCSFLVLKVYCDCAISSRSMATDLHIETNQLFRNEFDILSTLQFSFFFSAKDIAPLASVFPLEGFLQLAFSKHILDISPTKYLDVKPFPFHGASISVKQGNTQLPLVLIPANPQIDHRTTPSQTKQIQTTVITPQPVQHARHYKHRISHKPRHRPQQKGVLSGFSYAPTQQQQPSASFQYTNANP</sequence>
<evidence type="ECO:0000313" key="2">
    <source>
        <dbReference type="EMBL" id="KAK2959095.1"/>
    </source>
</evidence>
<evidence type="ECO:0000313" key="3">
    <source>
        <dbReference type="Proteomes" id="UP001281761"/>
    </source>
</evidence>
<proteinExistence type="predicted"/>
<dbReference type="Gene3D" id="1.10.472.10">
    <property type="entry name" value="Cyclin-like"/>
    <property type="match status" value="1"/>
</dbReference>
<dbReference type="Proteomes" id="UP001281761">
    <property type="component" value="Unassembled WGS sequence"/>
</dbReference>
<protein>
    <recommendedName>
        <fullName evidence="1">Cyclin N-terminal domain-containing protein</fullName>
    </recommendedName>
</protein>
<comment type="caution">
    <text evidence="2">The sequence shown here is derived from an EMBL/GenBank/DDBJ whole genome shotgun (WGS) entry which is preliminary data.</text>
</comment>
<dbReference type="InterPro" id="IPR006671">
    <property type="entry name" value="Cyclin_N"/>
</dbReference>
<dbReference type="InterPro" id="IPR036915">
    <property type="entry name" value="Cyclin-like_sf"/>
</dbReference>
<feature type="domain" description="Cyclin N-terminal" evidence="1">
    <location>
        <begin position="72"/>
        <end position="160"/>
    </location>
</feature>
<organism evidence="2 3">
    <name type="scientific">Blattamonas nauphoetae</name>
    <dbReference type="NCBI Taxonomy" id="2049346"/>
    <lineage>
        <taxon>Eukaryota</taxon>
        <taxon>Metamonada</taxon>
        <taxon>Preaxostyla</taxon>
        <taxon>Oxymonadida</taxon>
        <taxon>Blattamonas</taxon>
    </lineage>
</organism>
<reference evidence="2 3" key="1">
    <citation type="journal article" date="2022" name="bioRxiv">
        <title>Genomics of Preaxostyla Flagellates Illuminates Evolutionary Transitions and the Path Towards Mitochondrial Loss.</title>
        <authorList>
            <person name="Novak L.V.F."/>
            <person name="Treitli S.C."/>
            <person name="Pyrih J."/>
            <person name="Halakuc P."/>
            <person name="Pipaliya S.V."/>
            <person name="Vacek V."/>
            <person name="Brzon O."/>
            <person name="Soukal P."/>
            <person name="Eme L."/>
            <person name="Dacks J.B."/>
            <person name="Karnkowska A."/>
            <person name="Elias M."/>
            <person name="Hampl V."/>
        </authorList>
    </citation>
    <scope>NUCLEOTIDE SEQUENCE [LARGE SCALE GENOMIC DNA]</scope>
    <source>
        <strain evidence="2">NAU3</strain>
        <tissue evidence="2">Gut</tissue>
    </source>
</reference>
<name>A0ABQ9Y5S2_9EUKA</name>
<gene>
    <name evidence="2" type="ORF">BLNAU_5890</name>
</gene>
<keyword evidence="3" id="KW-1185">Reference proteome</keyword>
<accession>A0ABQ9Y5S2</accession>
<evidence type="ECO:0000259" key="1">
    <source>
        <dbReference type="Pfam" id="PF00134"/>
    </source>
</evidence>